<dbReference type="PANTHER" id="PTHR47916:SF1">
    <property type="entry name" value="3-HYDROXY-5-PHOSPHONOOXYPENTANE-2,4-DIONE THIOLASE"/>
    <property type="match status" value="1"/>
</dbReference>
<dbReference type="InterPro" id="IPR050456">
    <property type="entry name" value="DeoC/FbaB_aldolase"/>
</dbReference>
<dbReference type="PATRIC" id="fig|1637975.4.peg.5205"/>
<dbReference type="GO" id="GO:0004332">
    <property type="term" value="F:fructose-bisphosphate aldolase activity"/>
    <property type="evidence" value="ECO:0007669"/>
    <property type="project" value="InterPro"/>
</dbReference>
<protein>
    <submittedName>
        <fullName evidence="1">Autoinducer 2 aldolase</fullName>
    </submittedName>
</protein>
<dbReference type="NCBIfam" id="NF006081">
    <property type="entry name" value="PRK08227.1"/>
    <property type="match status" value="1"/>
</dbReference>
<evidence type="ECO:0000313" key="2">
    <source>
        <dbReference type="Proteomes" id="UP000050996"/>
    </source>
</evidence>
<dbReference type="RefSeq" id="WP_053478419.1">
    <property type="nucleotide sequence ID" value="NZ_CP041305.1"/>
</dbReference>
<dbReference type="InterPro" id="IPR013785">
    <property type="entry name" value="Aldolase_TIM"/>
</dbReference>
<dbReference type="SMART" id="SM01133">
    <property type="entry name" value="DeoC"/>
    <property type="match status" value="1"/>
</dbReference>
<dbReference type="STRING" id="1637975.AN957_25770"/>
<organism evidence="1 2">
    <name type="scientific">Cytobacillus solani</name>
    <dbReference type="NCBI Taxonomy" id="1637975"/>
    <lineage>
        <taxon>Bacteria</taxon>
        <taxon>Bacillati</taxon>
        <taxon>Bacillota</taxon>
        <taxon>Bacilli</taxon>
        <taxon>Bacillales</taxon>
        <taxon>Bacillaceae</taxon>
        <taxon>Cytobacillus</taxon>
    </lineage>
</organism>
<dbReference type="AlphaFoldDB" id="A0A0Q3TEU0"/>
<name>A0A0Q3TEU0_9BACI</name>
<accession>A0A0Q3TEU0</accession>
<reference evidence="1 2" key="1">
    <citation type="submission" date="2015-09" db="EMBL/GenBank/DDBJ databases">
        <title>Genome sequencing project for genomic taxonomy and phylogenomics of Bacillus-like bacteria.</title>
        <authorList>
            <person name="Liu B."/>
            <person name="Wang J."/>
            <person name="Zhu Y."/>
            <person name="Liu G."/>
            <person name="Chen Q."/>
            <person name="Chen Z."/>
            <person name="Lan J."/>
            <person name="Che J."/>
            <person name="Ge C."/>
            <person name="Shi H."/>
            <person name="Pan Z."/>
            <person name="Liu X."/>
        </authorList>
    </citation>
    <scope>NUCLEOTIDE SEQUENCE [LARGE SCALE GENOMIC DNA]</scope>
    <source>
        <strain evidence="1 2">FJAT-18043</strain>
    </source>
</reference>
<dbReference type="PANTHER" id="PTHR47916">
    <property type="entry name" value="FRUCTOSE-BISPHOSPHATE ALDOLASE CLASS 1"/>
    <property type="match status" value="1"/>
</dbReference>
<dbReference type="Pfam" id="PF01791">
    <property type="entry name" value="DeoC"/>
    <property type="match status" value="1"/>
</dbReference>
<dbReference type="EMBL" id="LJIX01000006">
    <property type="protein sequence ID" value="KQL21629.1"/>
    <property type="molecule type" value="Genomic_DNA"/>
</dbReference>
<sequence>MADNIGNKAAKNFAENVPFTNNGNFHVKGAANLDWGMKDRLSRIFNPKSGKTVMLAFDHGYFMGPTSGLERLDILIPKLAKYADCLMGTRGAIRSSVPPSFNKSIALRASSGSSILQDDLSRESMVVDIEDAIRMNASAIAIQTFIGAAGQKETIEQLNKAVNLGTRYSIPTMGVVAVGKEMERTTQFFLLATRMLAEFGASIVKTYYCDDFEKVVSACPVPLVVAGGKKIHEKDALTLAYRSIQGGAAGVDMGRNIFQSEYPEEMIQAVTKVVHEGFTDLEAYEYFLDLTNVGTGSLSHNS</sequence>
<dbReference type="Gene3D" id="3.20.20.70">
    <property type="entry name" value="Aldolase class I"/>
    <property type="match status" value="1"/>
</dbReference>
<dbReference type="Proteomes" id="UP000050996">
    <property type="component" value="Unassembled WGS sequence"/>
</dbReference>
<dbReference type="InterPro" id="IPR041720">
    <property type="entry name" value="FbaB-like"/>
</dbReference>
<evidence type="ECO:0000313" key="1">
    <source>
        <dbReference type="EMBL" id="KQL21629.1"/>
    </source>
</evidence>
<dbReference type="PIRSF" id="PIRSF038992">
    <property type="entry name" value="Aldolase_Ia"/>
    <property type="match status" value="1"/>
</dbReference>
<proteinExistence type="predicted"/>
<comment type="caution">
    <text evidence="1">The sequence shown here is derived from an EMBL/GenBank/DDBJ whole genome shotgun (WGS) entry which is preliminary data.</text>
</comment>
<dbReference type="SUPFAM" id="SSF51569">
    <property type="entry name" value="Aldolase"/>
    <property type="match status" value="1"/>
</dbReference>
<dbReference type="InterPro" id="IPR002915">
    <property type="entry name" value="DeoC/FbaB/LacD_aldolase"/>
</dbReference>
<gene>
    <name evidence="1" type="ORF">AN957_25770</name>
</gene>
<keyword evidence="2" id="KW-1185">Reference proteome</keyword>